<dbReference type="PANTHER" id="PTHR13754:SF13">
    <property type="entry name" value="METALLO-BETA-LACTAMASE SUPERFAMILY PROTEIN (AFU_ORTHOLOGUE AFUA_3G07630)"/>
    <property type="match status" value="1"/>
</dbReference>
<evidence type="ECO:0000259" key="1">
    <source>
        <dbReference type="SMART" id="SM00849"/>
    </source>
</evidence>
<dbReference type="EMBL" id="FOHA01000009">
    <property type="protein sequence ID" value="SER88276.1"/>
    <property type="molecule type" value="Genomic_DNA"/>
</dbReference>
<dbReference type="InterPro" id="IPR036866">
    <property type="entry name" value="RibonucZ/Hydroxyglut_hydro"/>
</dbReference>
<dbReference type="InterPro" id="IPR041712">
    <property type="entry name" value="DHPS-like_MBL-fold"/>
</dbReference>
<proteinExistence type="predicted"/>
<keyword evidence="3" id="KW-1185">Reference proteome</keyword>
<dbReference type="Gene3D" id="3.60.15.10">
    <property type="entry name" value="Ribonuclease Z/Hydroxyacylglutathione hydrolase-like"/>
    <property type="match status" value="1"/>
</dbReference>
<dbReference type="Pfam" id="PF00753">
    <property type="entry name" value="Lactamase_B"/>
    <property type="match status" value="1"/>
</dbReference>
<gene>
    <name evidence="2" type="ORF">SAMN04488559_10933</name>
</gene>
<dbReference type="OrthoDB" id="9802897at2"/>
<sequence>MQLHMLLENKKSDASLQARHGLSILLETNEGKLLFDVGPSKAYLNNAEKMGLSFGSLEAIILSHGHSDHIGGLKYLAEVNQNTPIYLNEKAMEKHWLKVAGHFHFVGMKKEIAAAYAERFRYVQQLKQLLPHVWLLSLEGSSQENPGNLFKGEQKVLDDFQHEMVLIIEEKGGLVVVSGCSHNGIVNIASMVLEQFPNQRIKALIGGFHLIKIPIINTVSKSQEEIHQIATDLQEMPIDKIYSCHCTGDKGYQWLKKC</sequence>
<feature type="domain" description="Metallo-beta-lactamase" evidence="1">
    <location>
        <begin position="20"/>
        <end position="245"/>
    </location>
</feature>
<dbReference type="AlphaFoldDB" id="A0A1H9STI4"/>
<dbReference type="InterPro" id="IPR001279">
    <property type="entry name" value="Metallo-B-lactamas"/>
</dbReference>
<dbReference type="PANTHER" id="PTHR13754">
    <property type="entry name" value="METALLO-BETA-LACTAMASE SUPERFAMILY PROTEIN"/>
    <property type="match status" value="1"/>
</dbReference>
<organism evidence="2 3">
    <name type="scientific">Isobaculum melis</name>
    <dbReference type="NCBI Taxonomy" id="142588"/>
    <lineage>
        <taxon>Bacteria</taxon>
        <taxon>Bacillati</taxon>
        <taxon>Bacillota</taxon>
        <taxon>Bacilli</taxon>
        <taxon>Lactobacillales</taxon>
        <taxon>Carnobacteriaceae</taxon>
        <taxon>Isobaculum</taxon>
    </lineage>
</organism>
<name>A0A1H9STI4_9LACT</name>
<evidence type="ECO:0000313" key="2">
    <source>
        <dbReference type="EMBL" id="SER88276.1"/>
    </source>
</evidence>
<dbReference type="SUPFAM" id="SSF56281">
    <property type="entry name" value="Metallo-hydrolase/oxidoreductase"/>
    <property type="match status" value="1"/>
</dbReference>
<dbReference type="SMART" id="SM00849">
    <property type="entry name" value="Lactamase_B"/>
    <property type="match status" value="1"/>
</dbReference>
<dbReference type="STRING" id="142588.SAMN04488559_10933"/>
<reference evidence="2 3" key="1">
    <citation type="submission" date="2016-10" db="EMBL/GenBank/DDBJ databases">
        <authorList>
            <person name="de Groot N.N."/>
        </authorList>
    </citation>
    <scope>NUCLEOTIDE SEQUENCE [LARGE SCALE GENOMIC DNA]</scope>
    <source>
        <strain evidence="2 3">DSM 13760</strain>
    </source>
</reference>
<dbReference type="GO" id="GO:0016740">
    <property type="term" value="F:transferase activity"/>
    <property type="evidence" value="ECO:0007669"/>
    <property type="project" value="TreeGrafter"/>
</dbReference>
<evidence type="ECO:0000313" key="3">
    <source>
        <dbReference type="Proteomes" id="UP000198948"/>
    </source>
</evidence>
<dbReference type="Proteomes" id="UP000198948">
    <property type="component" value="Unassembled WGS sequence"/>
</dbReference>
<accession>A0A1H9STI4</accession>
<dbReference type="InterPro" id="IPR052926">
    <property type="entry name" value="Metallo-beta-lactamase_dom"/>
</dbReference>
<protein>
    <submittedName>
        <fullName evidence="2">7,8-dihydropterin-6-yl-methyl-4-(Beta-D-ribofuranosyl)aminobenzene 5'-phosphate synthase</fullName>
    </submittedName>
</protein>
<dbReference type="RefSeq" id="WP_092652199.1">
    <property type="nucleotide sequence ID" value="NZ_FOHA01000009.1"/>
</dbReference>
<dbReference type="CDD" id="cd07713">
    <property type="entry name" value="DHPS-like_MBL-fold"/>
    <property type="match status" value="1"/>
</dbReference>